<dbReference type="eggNOG" id="COG0457">
    <property type="taxonomic scope" value="Bacteria"/>
</dbReference>
<evidence type="ECO:0000313" key="3">
    <source>
        <dbReference type="Proteomes" id="UP000002601"/>
    </source>
</evidence>
<dbReference type="SMART" id="SM00028">
    <property type="entry name" value="TPR"/>
    <property type="match status" value="3"/>
</dbReference>
<dbReference type="Pfam" id="PF13414">
    <property type="entry name" value="TPR_11"/>
    <property type="match status" value="1"/>
</dbReference>
<organism evidence="2 3">
    <name type="scientific">Maridesulfovibrio salexigens (strain ATCC 14822 / DSM 2638 / NCIMB 8403 / VKM B-1763)</name>
    <name type="common">Desulfovibrio salexigens</name>
    <dbReference type="NCBI Taxonomy" id="526222"/>
    <lineage>
        <taxon>Bacteria</taxon>
        <taxon>Pseudomonadati</taxon>
        <taxon>Thermodesulfobacteriota</taxon>
        <taxon>Desulfovibrionia</taxon>
        <taxon>Desulfovibrionales</taxon>
        <taxon>Desulfovibrionaceae</taxon>
        <taxon>Maridesulfovibrio</taxon>
    </lineage>
</organism>
<dbReference type="Proteomes" id="UP000002601">
    <property type="component" value="Chromosome"/>
</dbReference>
<protein>
    <submittedName>
        <fullName evidence="2">TPR repeat-containing protein</fullName>
    </submittedName>
</protein>
<dbReference type="PROSITE" id="PS50005">
    <property type="entry name" value="TPR"/>
    <property type="match status" value="2"/>
</dbReference>
<sequence>MAAAEQNSGRQTIKGVFSSQNVQKIGTGTTVRRTISKMYWMAEELNPENVEVQALNTSYIPAGPKSVVPMEEFLSKYSPEPEFYVSTVYPKMQELNSTITRGEKARQAGATYSAEFEFQNALGVDEDNVKANFGLGLTYMERGESNKANDIFNRLVKLDAAFQAEHKHLFNEFGINLRKTGMQDQAIDYYERALEMTSNDENLHYNIARAYFEKGVLDKCSAHLKKALELNASHDEASKFLEFLKKHHPEQVA</sequence>
<dbReference type="RefSeq" id="WP_012765745.1">
    <property type="nucleotide sequence ID" value="NC_012881.1"/>
</dbReference>
<gene>
    <name evidence="2" type="ordered locus">Desal_0148</name>
</gene>
<dbReference type="SUPFAM" id="SSF48452">
    <property type="entry name" value="TPR-like"/>
    <property type="match status" value="1"/>
</dbReference>
<feature type="repeat" description="TPR" evidence="1">
    <location>
        <begin position="129"/>
        <end position="162"/>
    </location>
</feature>
<evidence type="ECO:0000256" key="1">
    <source>
        <dbReference type="PROSITE-ProRule" id="PRU00339"/>
    </source>
</evidence>
<dbReference type="Pfam" id="PF13174">
    <property type="entry name" value="TPR_6"/>
    <property type="match status" value="1"/>
</dbReference>
<keyword evidence="3" id="KW-1185">Reference proteome</keyword>
<keyword evidence="1" id="KW-0802">TPR repeat</keyword>
<dbReference type="STRING" id="526222.Desal_0148"/>
<dbReference type="Gene3D" id="1.25.40.10">
    <property type="entry name" value="Tetratricopeptide repeat domain"/>
    <property type="match status" value="2"/>
</dbReference>
<dbReference type="PANTHER" id="PTHR44998">
    <property type="match status" value="1"/>
</dbReference>
<dbReference type="InterPro" id="IPR011990">
    <property type="entry name" value="TPR-like_helical_dom_sf"/>
</dbReference>
<reference evidence="2 3" key="1">
    <citation type="submission" date="2009-06" db="EMBL/GenBank/DDBJ databases">
        <title>Complete sequence of Desulfovibrio salexigens DSM 2638.</title>
        <authorList>
            <consortium name="US DOE Joint Genome Institute"/>
            <person name="Lucas S."/>
            <person name="Copeland A."/>
            <person name="Lapidus A."/>
            <person name="Glavina del Rio T."/>
            <person name="Tice H."/>
            <person name="Bruce D."/>
            <person name="Goodwin L."/>
            <person name="Pitluck S."/>
            <person name="Munk A.C."/>
            <person name="Brettin T."/>
            <person name="Detter J.C."/>
            <person name="Han C."/>
            <person name="Tapia R."/>
            <person name="Larimer F."/>
            <person name="Land M."/>
            <person name="Hauser L."/>
            <person name="Kyrpides N."/>
            <person name="Anderson I."/>
            <person name="Wall J.D."/>
            <person name="Arkin A.P."/>
            <person name="Dehal P."/>
            <person name="Chivian D."/>
            <person name="Giles B."/>
            <person name="Hazen T.C."/>
        </authorList>
    </citation>
    <scope>NUCLEOTIDE SEQUENCE [LARGE SCALE GENOMIC DNA]</scope>
    <source>
        <strain evidence="3">ATCC 14822 / DSM 2638 / NCIMB 8403 / VKM B-1763</strain>
    </source>
</reference>
<dbReference type="OrthoDB" id="5469953at2"/>
<proteinExistence type="predicted"/>
<feature type="repeat" description="TPR" evidence="1">
    <location>
        <begin position="167"/>
        <end position="200"/>
    </location>
</feature>
<dbReference type="InterPro" id="IPR019734">
    <property type="entry name" value="TPR_rpt"/>
</dbReference>
<dbReference type="HOGENOM" id="CLU_069326_1_0_7"/>
<dbReference type="KEGG" id="dsa:Desal_0148"/>
<name>C6BVK5_MARSD</name>
<dbReference type="EMBL" id="CP001649">
    <property type="protein sequence ID" value="ACS78219.1"/>
    <property type="molecule type" value="Genomic_DNA"/>
</dbReference>
<dbReference type="PANTHER" id="PTHR44998:SF1">
    <property type="entry name" value="UDP-N-ACETYLGLUCOSAMINE--PEPTIDE N-ACETYLGLUCOSAMINYLTRANSFERASE 110 KDA SUBUNIT"/>
    <property type="match status" value="1"/>
</dbReference>
<dbReference type="GO" id="GO:0016757">
    <property type="term" value="F:glycosyltransferase activity"/>
    <property type="evidence" value="ECO:0007669"/>
    <property type="project" value="TreeGrafter"/>
</dbReference>
<dbReference type="AlphaFoldDB" id="C6BVK5"/>
<accession>C6BVK5</accession>
<dbReference type="GO" id="GO:0006493">
    <property type="term" value="P:protein O-linked glycosylation"/>
    <property type="evidence" value="ECO:0007669"/>
    <property type="project" value="TreeGrafter"/>
</dbReference>
<evidence type="ECO:0000313" key="2">
    <source>
        <dbReference type="EMBL" id="ACS78219.1"/>
    </source>
</evidence>